<dbReference type="InterPro" id="IPR011022">
    <property type="entry name" value="Arrestin_C-like"/>
</dbReference>
<dbReference type="EMBL" id="BEYU01000049">
    <property type="protein sequence ID" value="GBG28902.1"/>
    <property type="molecule type" value="Genomic_DNA"/>
</dbReference>
<proteinExistence type="predicted"/>
<evidence type="ECO:0000313" key="3">
    <source>
        <dbReference type="EMBL" id="GBG28902.1"/>
    </source>
</evidence>
<dbReference type="InterPro" id="IPR014756">
    <property type="entry name" value="Ig_E-set"/>
</dbReference>
<feature type="compositionally biased region" description="Polar residues" evidence="1">
    <location>
        <begin position="1"/>
        <end position="28"/>
    </location>
</feature>
<comment type="caution">
    <text evidence="3">The sequence shown here is derived from an EMBL/GenBank/DDBJ whole genome shotgun (WGS) entry which is preliminary data.</text>
</comment>
<dbReference type="AlphaFoldDB" id="A0A2R5GD48"/>
<protein>
    <recommendedName>
        <fullName evidence="2">Arrestin C-terminal-like domain-containing protein</fullName>
    </recommendedName>
</protein>
<dbReference type="Proteomes" id="UP000241890">
    <property type="component" value="Unassembled WGS sequence"/>
</dbReference>
<name>A0A2R5GD48_9STRA</name>
<dbReference type="SMART" id="SM01017">
    <property type="entry name" value="Arrestin_C"/>
    <property type="match status" value="1"/>
</dbReference>
<feature type="region of interest" description="Disordered" evidence="1">
    <location>
        <begin position="1"/>
        <end position="43"/>
    </location>
</feature>
<gene>
    <name evidence="3" type="ORF">FCC1311_051232</name>
</gene>
<dbReference type="InterPro" id="IPR014752">
    <property type="entry name" value="Arrestin-like_C"/>
</dbReference>
<dbReference type="SUPFAM" id="SSF81296">
    <property type="entry name" value="E set domains"/>
    <property type="match status" value="1"/>
</dbReference>
<feature type="domain" description="Arrestin C-terminal-like" evidence="2">
    <location>
        <begin position="211"/>
        <end position="344"/>
    </location>
</feature>
<dbReference type="Pfam" id="PF02752">
    <property type="entry name" value="Arrestin_C"/>
    <property type="match status" value="1"/>
</dbReference>
<reference evidence="3 4" key="1">
    <citation type="submission" date="2017-12" db="EMBL/GenBank/DDBJ databases">
        <title>Sequencing, de novo assembly and annotation of complete genome of a new Thraustochytrid species, strain FCC1311.</title>
        <authorList>
            <person name="Sedici K."/>
            <person name="Godart F."/>
            <person name="Aiese Cigliano R."/>
            <person name="Sanseverino W."/>
            <person name="Barakat M."/>
            <person name="Ortet P."/>
            <person name="Marechal E."/>
            <person name="Cagnac O."/>
            <person name="Amato A."/>
        </authorList>
    </citation>
    <scope>NUCLEOTIDE SEQUENCE [LARGE SCALE GENOMIC DNA]</scope>
</reference>
<keyword evidence="4" id="KW-1185">Reference proteome</keyword>
<dbReference type="InParanoid" id="A0A2R5GD48"/>
<evidence type="ECO:0000256" key="1">
    <source>
        <dbReference type="SAM" id="MobiDB-lite"/>
    </source>
</evidence>
<sequence length="361" mass="38537">MGAVTSKSQSQTRVLVSRTSYASSTSRGPLSRDTEGENSAKNVQSEMAPAVIKLGAHEVNCGDVLNGSIEITPDDENPSSSLELVKSIDVSLVRVVVSIGLLAPISVSAAVKIVSRTATLDKKTVAADGGSFTFQIPSDAVPSVAPDPSRRARIEVKNMICATVNFKDGSTKPCQDEIFLVNTVAPANITSVDQTDIKNFGNWRSCIIGDGDGSLSVQVKLEHNAFAAGETAKIDVDISNDSNYGIRGLTCSLCEVQHVSSVGTIISMDRSQGPTEHHEFSKGHGESVTDSISIPINFARPTVTTNLGRNTFIEHNIRVVVHTNYAQKPDMIVSVPIILYGPPNGVRSRALGFSSWFFSFK</sequence>
<accession>A0A2R5GD48</accession>
<dbReference type="Gene3D" id="2.60.40.640">
    <property type="match status" value="1"/>
</dbReference>
<organism evidence="3 4">
    <name type="scientific">Hondaea fermentalgiana</name>
    <dbReference type="NCBI Taxonomy" id="2315210"/>
    <lineage>
        <taxon>Eukaryota</taxon>
        <taxon>Sar</taxon>
        <taxon>Stramenopiles</taxon>
        <taxon>Bigyra</taxon>
        <taxon>Labyrinthulomycetes</taxon>
        <taxon>Thraustochytrida</taxon>
        <taxon>Thraustochytriidae</taxon>
        <taxon>Hondaea</taxon>
    </lineage>
</organism>
<evidence type="ECO:0000313" key="4">
    <source>
        <dbReference type="Proteomes" id="UP000241890"/>
    </source>
</evidence>
<evidence type="ECO:0000259" key="2">
    <source>
        <dbReference type="SMART" id="SM01017"/>
    </source>
</evidence>